<feature type="signal peptide" evidence="1">
    <location>
        <begin position="1"/>
        <end position="23"/>
    </location>
</feature>
<keyword evidence="1" id="KW-0732">Signal</keyword>
<dbReference type="STRING" id="349064.SAMN05660429_02760"/>
<dbReference type="Proteomes" id="UP000199308">
    <property type="component" value="Unassembled WGS sequence"/>
</dbReference>
<dbReference type="OrthoDB" id="7510573at2"/>
<dbReference type="InterPro" id="IPR010994">
    <property type="entry name" value="RuvA_2-like"/>
</dbReference>
<dbReference type="Gene3D" id="1.10.150.280">
    <property type="entry name" value="AF1531-like domain"/>
    <property type="match status" value="1"/>
</dbReference>
<keyword evidence="3" id="KW-1185">Reference proteome</keyword>
<accession>A0A1I0HCG9</accession>
<evidence type="ECO:0000313" key="3">
    <source>
        <dbReference type="Proteomes" id="UP000199308"/>
    </source>
</evidence>
<dbReference type="RefSeq" id="WP_093331698.1">
    <property type="nucleotide sequence ID" value="NZ_AP027363.1"/>
</dbReference>
<organism evidence="2 3">
    <name type="scientific">Thalassotalea agarivorans</name>
    <name type="common">Thalassomonas agarivorans</name>
    <dbReference type="NCBI Taxonomy" id="349064"/>
    <lineage>
        <taxon>Bacteria</taxon>
        <taxon>Pseudomonadati</taxon>
        <taxon>Pseudomonadota</taxon>
        <taxon>Gammaproteobacteria</taxon>
        <taxon>Alteromonadales</taxon>
        <taxon>Colwelliaceae</taxon>
        <taxon>Thalassotalea</taxon>
    </lineage>
</organism>
<reference evidence="2 3" key="1">
    <citation type="submission" date="2016-10" db="EMBL/GenBank/DDBJ databases">
        <authorList>
            <person name="de Groot N.N."/>
        </authorList>
    </citation>
    <scope>NUCLEOTIDE SEQUENCE [LARGE SCALE GENOMIC DNA]</scope>
    <source>
        <strain evidence="2 3">DSM 19706</strain>
    </source>
</reference>
<feature type="chain" id="PRO_5011772542" evidence="1">
    <location>
        <begin position="24"/>
        <end position="98"/>
    </location>
</feature>
<name>A0A1I0HCG9_THASX</name>
<dbReference type="InterPro" id="IPR004509">
    <property type="entry name" value="Competence_ComEA_HhH"/>
</dbReference>
<proteinExistence type="predicted"/>
<sequence length="98" mass="10404">MKLSTLVAIALIVCTTIPHNSHAFTAIAKDQQSVKQTININKASAAQFAQLKGVGVKKAEAIVQYRSQIGGFKTLAQLTEVKGIGEKVLADNKALLSL</sequence>
<dbReference type="AlphaFoldDB" id="A0A1I0HCG9"/>
<dbReference type="SUPFAM" id="SSF47781">
    <property type="entry name" value="RuvA domain 2-like"/>
    <property type="match status" value="1"/>
</dbReference>
<dbReference type="GO" id="GO:0015628">
    <property type="term" value="P:protein secretion by the type II secretion system"/>
    <property type="evidence" value="ECO:0007669"/>
    <property type="project" value="TreeGrafter"/>
</dbReference>
<dbReference type="GO" id="GO:0015627">
    <property type="term" value="C:type II protein secretion system complex"/>
    <property type="evidence" value="ECO:0007669"/>
    <property type="project" value="TreeGrafter"/>
</dbReference>
<evidence type="ECO:0000256" key="1">
    <source>
        <dbReference type="SAM" id="SignalP"/>
    </source>
</evidence>
<dbReference type="InterPro" id="IPR051675">
    <property type="entry name" value="Endo/Exo/Phosphatase_dom_1"/>
</dbReference>
<dbReference type="NCBIfam" id="TIGR00426">
    <property type="entry name" value="competence protein ComEA helix-hairpin-helix repeat region"/>
    <property type="match status" value="1"/>
</dbReference>
<dbReference type="PANTHER" id="PTHR21180">
    <property type="entry name" value="ENDONUCLEASE/EXONUCLEASE/PHOSPHATASE FAMILY DOMAIN-CONTAINING PROTEIN 1"/>
    <property type="match status" value="1"/>
</dbReference>
<gene>
    <name evidence="2" type="ORF">SAMN05660429_02760</name>
</gene>
<protein>
    <submittedName>
        <fullName evidence="2">Competence protein ComEA</fullName>
    </submittedName>
</protein>
<dbReference type="Pfam" id="PF12836">
    <property type="entry name" value="HHH_3"/>
    <property type="match status" value="1"/>
</dbReference>
<evidence type="ECO:0000313" key="2">
    <source>
        <dbReference type="EMBL" id="SET81399.1"/>
    </source>
</evidence>
<dbReference type="EMBL" id="FOHK01000015">
    <property type="protein sequence ID" value="SET81399.1"/>
    <property type="molecule type" value="Genomic_DNA"/>
</dbReference>
<dbReference type="PANTHER" id="PTHR21180:SF32">
    <property type="entry name" value="ENDONUCLEASE_EXONUCLEASE_PHOSPHATASE FAMILY DOMAIN-CONTAINING PROTEIN 1"/>
    <property type="match status" value="1"/>
</dbReference>